<dbReference type="GO" id="GO:0008270">
    <property type="term" value="F:zinc ion binding"/>
    <property type="evidence" value="ECO:0007669"/>
    <property type="project" value="UniProtKB-KW"/>
</dbReference>
<keyword evidence="2" id="KW-1185">Reference proteome</keyword>
<keyword evidence="1" id="KW-0862">Zinc</keyword>
<dbReference type="Proteomes" id="UP000640786">
    <property type="component" value="Unassembled WGS sequence"/>
</dbReference>
<dbReference type="EMBL" id="JACSQO010000004">
    <property type="protein sequence ID" value="MBD7944318.1"/>
    <property type="molecule type" value="Genomic_DNA"/>
</dbReference>
<keyword evidence="1" id="KW-0479">Metal-binding</keyword>
<organism evidence="1 2">
    <name type="scientific">Psychrobacillus faecigallinarum</name>
    <dbReference type="NCBI Taxonomy" id="2762235"/>
    <lineage>
        <taxon>Bacteria</taxon>
        <taxon>Bacillati</taxon>
        <taxon>Bacillota</taxon>
        <taxon>Bacilli</taxon>
        <taxon>Bacillales</taxon>
        <taxon>Bacillaceae</taxon>
        <taxon>Psychrobacillus</taxon>
    </lineage>
</organism>
<dbReference type="InterPro" id="IPR019718">
    <property type="entry name" value="DUF2602"/>
</dbReference>
<dbReference type="Pfam" id="PF10782">
    <property type="entry name" value="zf-C2HCIx2C"/>
    <property type="match status" value="1"/>
</dbReference>
<evidence type="ECO:0000313" key="1">
    <source>
        <dbReference type="EMBL" id="MBD7944318.1"/>
    </source>
</evidence>
<proteinExistence type="predicted"/>
<evidence type="ECO:0000313" key="2">
    <source>
        <dbReference type="Proteomes" id="UP000640786"/>
    </source>
</evidence>
<gene>
    <name evidence="1" type="ORF">H9650_09345</name>
</gene>
<sequence>MKNSQIINEIDQLLENYCEGCFVKNQLRKEKGKSKAHQFCINECTVGEEIKEAGNKLYGK</sequence>
<comment type="caution">
    <text evidence="1">The sequence shown here is derived from an EMBL/GenBank/DDBJ whole genome shotgun (WGS) entry which is preliminary data.</text>
</comment>
<protein>
    <submittedName>
        <fullName evidence="1">Zinc-finger domain-containing protein</fullName>
    </submittedName>
</protein>
<name>A0ABR8R944_9BACI</name>
<dbReference type="RefSeq" id="WP_144536696.1">
    <property type="nucleotide sequence ID" value="NZ_JACSQO010000004.1"/>
</dbReference>
<accession>A0ABR8R944</accession>
<keyword evidence="1" id="KW-0863">Zinc-finger</keyword>
<reference evidence="1 2" key="1">
    <citation type="submission" date="2020-08" db="EMBL/GenBank/DDBJ databases">
        <title>A Genomic Blueprint of the Chicken Gut Microbiome.</title>
        <authorList>
            <person name="Gilroy R."/>
            <person name="Ravi A."/>
            <person name="Getino M."/>
            <person name="Pursley I."/>
            <person name="Horton D.L."/>
            <person name="Alikhan N.-F."/>
            <person name="Baker D."/>
            <person name="Gharbi K."/>
            <person name="Hall N."/>
            <person name="Watson M."/>
            <person name="Adriaenssens E.M."/>
            <person name="Foster-Nyarko E."/>
            <person name="Jarju S."/>
            <person name="Secka A."/>
            <person name="Antonio M."/>
            <person name="Oren A."/>
            <person name="Chaudhuri R."/>
            <person name="La Ragione R.M."/>
            <person name="Hildebrand F."/>
            <person name="Pallen M.J."/>
        </authorList>
    </citation>
    <scope>NUCLEOTIDE SEQUENCE [LARGE SCALE GENOMIC DNA]</scope>
    <source>
        <strain evidence="1 2">Sa2BUA9</strain>
    </source>
</reference>